<name>A0A2I0CPP4_9PSED</name>
<comment type="caution">
    <text evidence="1">The sequence shown here is derived from an EMBL/GenBank/DDBJ whole genome shotgun (WGS) entry which is preliminary data.</text>
</comment>
<evidence type="ECO:0000313" key="1">
    <source>
        <dbReference type="EMBL" id="PKF71126.1"/>
    </source>
</evidence>
<proteinExistence type="predicted"/>
<evidence type="ECO:0000313" key="2">
    <source>
        <dbReference type="Proteomes" id="UP000242861"/>
    </source>
</evidence>
<protein>
    <submittedName>
        <fullName evidence="1">Uncharacterized protein</fullName>
    </submittedName>
</protein>
<reference evidence="2" key="1">
    <citation type="submission" date="2017-12" db="EMBL/GenBank/DDBJ databases">
        <authorList>
            <person name="Yu X.-Y."/>
        </authorList>
    </citation>
    <scope>NUCLEOTIDE SEQUENCE [LARGE SCALE GENOMIC DNA]</scope>
    <source>
        <strain evidence="2">ZYSR67-Z</strain>
    </source>
</reference>
<gene>
    <name evidence="1" type="ORF">CW360_10235</name>
</gene>
<dbReference type="EMBL" id="PIYS01000018">
    <property type="protein sequence ID" value="PKF71126.1"/>
    <property type="molecule type" value="Genomic_DNA"/>
</dbReference>
<dbReference type="Proteomes" id="UP000242861">
    <property type="component" value="Unassembled WGS sequence"/>
</dbReference>
<accession>A0A2I0CPP4</accession>
<organism evidence="1 2">
    <name type="scientific">Pseudomonas fluvialis</name>
    <dbReference type="NCBI Taxonomy" id="1793966"/>
    <lineage>
        <taxon>Bacteria</taxon>
        <taxon>Pseudomonadati</taxon>
        <taxon>Pseudomonadota</taxon>
        <taxon>Gammaproteobacteria</taxon>
        <taxon>Pseudomonadales</taxon>
        <taxon>Pseudomonadaceae</taxon>
        <taxon>Pseudomonas</taxon>
    </lineage>
</organism>
<dbReference type="AlphaFoldDB" id="A0A2I0CPP4"/>
<sequence>MPEAVAIQLDMPKHVAEALLSSLRCELRRGLTEHWYDDRYRAVPEFQRRRRILDDYPALAGHKRTIGALQAALGANE</sequence>
<dbReference type="RefSeq" id="WP_101193787.1">
    <property type="nucleotide sequence ID" value="NZ_PIYS01000018.1"/>
</dbReference>